<evidence type="ECO:0008006" key="3">
    <source>
        <dbReference type="Google" id="ProtNLM"/>
    </source>
</evidence>
<dbReference type="EMBL" id="FXYH01000013">
    <property type="protein sequence ID" value="SMX46624.1"/>
    <property type="molecule type" value="Genomic_DNA"/>
</dbReference>
<organism evidence="1 2">
    <name type="scientific">Pelagimonas varians</name>
    <dbReference type="NCBI Taxonomy" id="696760"/>
    <lineage>
        <taxon>Bacteria</taxon>
        <taxon>Pseudomonadati</taxon>
        <taxon>Pseudomonadota</taxon>
        <taxon>Alphaproteobacteria</taxon>
        <taxon>Rhodobacterales</taxon>
        <taxon>Roseobacteraceae</taxon>
        <taxon>Pelagimonas</taxon>
    </lineage>
</organism>
<reference evidence="1 2" key="1">
    <citation type="submission" date="2017-05" db="EMBL/GenBank/DDBJ databases">
        <authorList>
            <person name="Song R."/>
            <person name="Chenine A.L."/>
            <person name="Ruprecht R.M."/>
        </authorList>
    </citation>
    <scope>NUCLEOTIDE SEQUENCE [LARGE SCALE GENOMIC DNA]</scope>
    <source>
        <strain evidence="1 2">CECT 8663</strain>
    </source>
</reference>
<dbReference type="OrthoDB" id="7651124at2"/>
<accession>A0A238KUV3</accession>
<dbReference type="Proteomes" id="UP000220836">
    <property type="component" value="Unassembled WGS sequence"/>
</dbReference>
<dbReference type="RefSeq" id="WP_097805815.1">
    <property type="nucleotide sequence ID" value="NZ_FXYH01000013.1"/>
</dbReference>
<evidence type="ECO:0000313" key="2">
    <source>
        <dbReference type="Proteomes" id="UP000220836"/>
    </source>
</evidence>
<dbReference type="SUPFAM" id="SSF54427">
    <property type="entry name" value="NTF2-like"/>
    <property type="match status" value="1"/>
</dbReference>
<gene>
    <name evidence="1" type="ORF">PEV8663_03349</name>
</gene>
<protein>
    <recommendedName>
        <fullName evidence="3">SnoaL-like domain-containing protein</fullName>
    </recommendedName>
</protein>
<name>A0A238KUV3_9RHOB</name>
<sequence length="144" mass="16488">MTFDETEFDAFLEDITEPFLTADITQWAARMRLPFTLITQTGPVTLRTPQEVKANFEHYLLAMKAMQANLIVREKIGFEPCEDGTVIATYRSNFLRNGVRIRDPYTASALLHFDDGQWRMSSILNALGHHLWTGKHPNLSGEEE</sequence>
<evidence type="ECO:0000313" key="1">
    <source>
        <dbReference type="EMBL" id="SMX46624.1"/>
    </source>
</evidence>
<proteinExistence type="predicted"/>
<keyword evidence="2" id="KW-1185">Reference proteome</keyword>
<dbReference type="Gene3D" id="3.10.450.50">
    <property type="match status" value="1"/>
</dbReference>
<dbReference type="InterPro" id="IPR032710">
    <property type="entry name" value="NTF2-like_dom_sf"/>
</dbReference>
<dbReference type="AlphaFoldDB" id="A0A238KUV3"/>